<dbReference type="Gene3D" id="3.40.50.1820">
    <property type="entry name" value="alpha/beta hydrolase"/>
    <property type="match status" value="2"/>
</dbReference>
<dbReference type="PANTHER" id="PTHR43142:SF1">
    <property type="entry name" value="CARBOXYLIC ESTER HYDROLASE"/>
    <property type="match status" value="1"/>
</dbReference>
<evidence type="ECO:0000313" key="9">
    <source>
        <dbReference type="Proteomes" id="UP001162156"/>
    </source>
</evidence>
<dbReference type="PANTHER" id="PTHR43142">
    <property type="entry name" value="CARBOXYLIC ESTER HYDROLASE"/>
    <property type="match status" value="1"/>
</dbReference>
<accession>A0AAV8XFX7</accession>
<proteinExistence type="inferred from homology"/>
<dbReference type="EMBL" id="JANEYF010003318">
    <property type="protein sequence ID" value="KAJ8937475.1"/>
    <property type="molecule type" value="Genomic_DNA"/>
</dbReference>
<dbReference type="PROSITE" id="PS00941">
    <property type="entry name" value="CARBOXYLESTERASE_B_2"/>
    <property type="match status" value="1"/>
</dbReference>
<reference evidence="8" key="1">
    <citation type="journal article" date="2023" name="Insect Mol. Biol.">
        <title>Genome sequencing provides insights into the evolution of gene families encoding plant cell wall-degrading enzymes in longhorned beetles.</title>
        <authorList>
            <person name="Shin N.R."/>
            <person name="Okamura Y."/>
            <person name="Kirsch R."/>
            <person name="Pauchet Y."/>
        </authorList>
    </citation>
    <scope>NUCLEOTIDE SEQUENCE</scope>
    <source>
        <strain evidence="8">RBIC_L_NR</strain>
    </source>
</reference>
<evidence type="ECO:0000256" key="2">
    <source>
        <dbReference type="ARBA" id="ARBA00022487"/>
    </source>
</evidence>
<feature type="domain" description="Carboxylesterase type B" evidence="7">
    <location>
        <begin position="127"/>
        <end position="471"/>
    </location>
</feature>
<evidence type="ECO:0000256" key="1">
    <source>
        <dbReference type="ARBA" id="ARBA00005964"/>
    </source>
</evidence>
<keyword evidence="6" id="KW-0732">Signal</keyword>
<dbReference type="Proteomes" id="UP001162156">
    <property type="component" value="Unassembled WGS sequence"/>
</dbReference>
<gene>
    <name evidence="8" type="ORF">NQ314_011864</name>
</gene>
<evidence type="ECO:0000256" key="6">
    <source>
        <dbReference type="RuleBase" id="RU361235"/>
    </source>
</evidence>
<evidence type="ECO:0000256" key="5">
    <source>
        <dbReference type="ARBA" id="ARBA00023180"/>
    </source>
</evidence>
<dbReference type="InterPro" id="IPR002018">
    <property type="entry name" value="CarbesteraseB"/>
</dbReference>
<keyword evidence="4" id="KW-1015">Disulfide bond</keyword>
<protein>
    <recommendedName>
        <fullName evidence="6">Carboxylic ester hydrolase</fullName>
        <ecNumber evidence="6">3.1.1.-</ecNumber>
    </recommendedName>
</protein>
<keyword evidence="2" id="KW-0719">Serine esterase</keyword>
<dbReference type="AlphaFoldDB" id="A0AAV8XFX7"/>
<keyword evidence="3 6" id="KW-0378">Hydrolase</keyword>
<dbReference type="GO" id="GO:0052689">
    <property type="term" value="F:carboxylic ester hydrolase activity"/>
    <property type="evidence" value="ECO:0007669"/>
    <property type="project" value="UniProtKB-KW"/>
</dbReference>
<dbReference type="InterPro" id="IPR029058">
    <property type="entry name" value="AB_hydrolase_fold"/>
</dbReference>
<feature type="chain" id="PRO_5043105627" description="Carboxylic ester hydrolase" evidence="6">
    <location>
        <begin position="19"/>
        <end position="478"/>
    </location>
</feature>
<feature type="domain" description="Carboxylesterase type B" evidence="7">
    <location>
        <begin position="35"/>
        <end position="121"/>
    </location>
</feature>
<dbReference type="SUPFAM" id="SSF53474">
    <property type="entry name" value="alpha/beta-Hydrolases"/>
    <property type="match status" value="1"/>
</dbReference>
<dbReference type="InterPro" id="IPR019819">
    <property type="entry name" value="Carboxylesterase_B_CS"/>
</dbReference>
<dbReference type="InterPro" id="IPR019826">
    <property type="entry name" value="Carboxylesterase_B_AS"/>
</dbReference>
<organism evidence="8 9">
    <name type="scientific">Rhamnusium bicolor</name>
    <dbReference type="NCBI Taxonomy" id="1586634"/>
    <lineage>
        <taxon>Eukaryota</taxon>
        <taxon>Metazoa</taxon>
        <taxon>Ecdysozoa</taxon>
        <taxon>Arthropoda</taxon>
        <taxon>Hexapoda</taxon>
        <taxon>Insecta</taxon>
        <taxon>Pterygota</taxon>
        <taxon>Neoptera</taxon>
        <taxon>Endopterygota</taxon>
        <taxon>Coleoptera</taxon>
        <taxon>Polyphaga</taxon>
        <taxon>Cucujiformia</taxon>
        <taxon>Chrysomeloidea</taxon>
        <taxon>Cerambycidae</taxon>
        <taxon>Lepturinae</taxon>
        <taxon>Rhagiini</taxon>
        <taxon>Rhamnusium</taxon>
    </lineage>
</organism>
<evidence type="ECO:0000259" key="7">
    <source>
        <dbReference type="Pfam" id="PF00135"/>
    </source>
</evidence>
<comment type="similarity">
    <text evidence="1 6">Belongs to the type-B carboxylesterase/lipase family.</text>
</comment>
<comment type="caution">
    <text evidence="8">The sequence shown here is derived from an EMBL/GenBank/DDBJ whole genome shotgun (WGS) entry which is preliminary data.</text>
</comment>
<dbReference type="EC" id="3.1.1.-" evidence="6"/>
<keyword evidence="9" id="KW-1185">Reference proteome</keyword>
<sequence>MCFHTIFIHYGFFYLVSANLGQGTAESRNNTDDENPLLDIEDGIIRGRKDATVGQNKKYYAFQGIPYAQPPLGNLRFRPPLKNEKWKGTLDTTRDKSECVQGSHPVRGSEDCLYINVYTPSLHICVNTEDLACPGNLGLKDQVLALKWVKSNIGYFGGDPAKVTIFGESAGSASVSYLLQIKETKGLFRGAIMQSGSSLCLWSLNRRARATAFAIGKSLGILTLESNKLINSLRKIDYKKLQEVSIVASHVMALINPLAGIMYGPVKEPYHEGAVFYNNSKELLSQGGFHRIPTLIGVTSNEGAAIGDIPALLRLYVLKYDIVITQLVPEDLTKNLVKILAAAGAIKTHYFGILPLTVQTESAVKFVSDDQFNRPIRQAAIEQSKYAPVYFYKFSYRGVLGGETDRSLSGVGHAEDLGYIFRTYFQYSTPKNDSLVRSRMVRLWTNFAKYNTPTPTKDNLLENVTWAQANKGRHGFLG</sequence>
<keyword evidence="5" id="KW-0325">Glycoprotein</keyword>
<evidence type="ECO:0000313" key="8">
    <source>
        <dbReference type="EMBL" id="KAJ8937475.1"/>
    </source>
</evidence>
<dbReference type="Pfam" id="PF00135">
    <property type="entry name" value="COesterase"/>
    <property type="match status" value="2"/>
</dbReference>
<evidence type="ECO:0000256" key="3">
    <source>
        <dbReference type="ARBA" id="ARBA00022801"/>
    </source>
</evidence>
<dbReference type="PROSITE" id="PS00122">
    <property type="entry name" value="CARBOXYLESTERASE_B_1"/>
    <property type="match status" value="1"/>
</dbReference>
<name>A0AAV8XFX7_9CUCU</name>
<evidence type="ECO:0000256" key="4">
    <source>
        <dbReference type="ARBA" id="ARBA00023157"/>
    </source>
</evidence>
<feature type="signal peptide" evidence="6">
    <location>
        <begin position="1"/>
        <end position="18"/>
    </location>
</feature>